<reference evidence="3 4" key="1">
    <citation type="submission" date="2024-04" db="EMBL/GenBank/DDBJ databases">
        <title>genome sequences of Mucor flavus KT1a and Helicostylum pulchrum KT1b strains isolated from the surface of a dry-aged beef.</title>
        <authorList>
            <person name="Toyotome T."/>
            <person name="Hosono M."/>
            <person name="Torimaru M."/>
            <person name="Fukuda K."/>
            <person name="Mikami N."/>
        </authorList>
    </citation>
    <scope>NUCLEOTIDE SEQUENCE [LARGE SCALE GENOMIC DNA]</scope>
    <source>
        <strain evidence="3 4">KT1a</strain>
    </source>
</reference>
<feature type="chain" id="PRO_5045241948" evidence="2">
    <location>
        <begin position="20"/>
        <end position="136"/>
    </location>
</feature>
<dbReference type="EMBL" id="BAABUK010000002">
    <property type="protein sequence ID" value="GAA5807505.1"/>
    <property type="molecule type" value="Genomic_DNA"/>
</dbReference>
<evidence type="ECO:0000313" key="3">
    <source>
        <dbReference type="EMBL" id="GAA5807505.1"/>
    </source>
</evidence>
<feature type="region of interest" description="Disordered" evidence="1">
    <location>
        <begin position="85"/>
        <end position="136"/>
    </location>
</feature>
<keyword evidence="2" id="KW-0732">Signal</keyword>
<proteinExistence type="predicted"/>
<evidence type="ECO:0000256" key="1">
    <source>
        <dbReference type="SAM" id="MobiDB-lite"/>
    </source>
</evidence>
<organism evidence="3 4">
    <name type="scientific">Mucor flavus</name>
    <dbReference type="NCBI Taxonomy" id="439312"/>
    <lineage>
        <taxon>Eukaryota</taxon>
        <taxon>Fungi</taxon>
        <taxon>Fungi incertae sedis</taxon>
        <taxon>Mucoromycota</taxon>
        <taxon>Mucoromycotina</taxon>
        <taxon>Mucoromycetes</taxon>
        <taxon>Mucorales</taxon>
        <taxon>Mucorineae</taxon>
        <taxon>Mucoraceae</taxon>
        <taxon>Mucor</taxon>
    </lineage>
</organism>
<accession>A0ABP9YKW7</accession>
<feature type="signal peptide" evidence="2">
    <location>
        <begin position="1"/>
        <end position="19"/>
    </location>
</feature>
<keyword evidence="4" id="KW-1185">Reference proteome</keyword>
<name>A0ABP9YKW7_9FUNG</name>
<dbReference type="Proteomes" id="UP001473302">
    <property type="component" value="Unassembled WGS sequence"/>
</dbReference>
<sequence>MRYIELLVATTALFAAVNAAPTIEKRELINAEEPFDAKSFVFNPRKLKSATGKRRRGRLNKRTFGKGCCGNFGLDLNTNLKIGMEGSEPVPAPGVSAPGAPAPVAPAPVSPPAPPPPPASNDHDTIIVNVDNKINH</sequence>
<feature type="compositionally biased region" description="Pro residues" evidence="1">
    <location>
        <begin position="100"/>
        <end position="119"/>
    </location>
</feature>
<comment type="caution">
    <text evidence="3">The sequence shown here is derived from an EMBL/GenBank/DDBJ whole genome shotgun (WGS) entry which is preliminary data.</text>
</comment>
<gene>
    <name evidence="3" type="ORF">MFLAVUS_000868</name>
</gene>
<evidence type="ECO:0000256" key="2">
    <source>
        <dbReference type="SAM" id="SignalP"/>
    </source>
</evidence>
<evidence type="ECO:0000313" key="4">
    <source>
        <dbReference type="Proteomes" id="UP001473302"/>
    </source>
</evidence>
<protein>
    <submittedName>
        <fullName evidence="3">Uncharacterized protein</fullName>
    </submittedName>
</protein>